<sequence length="211" mass="23467">MGCSPYFAATGTHPLLPLDIAEATYLLPPPPTTLSTTDLITRRAIALQKRRSDLAHLRSSVVGARVQAAIRFEQQHSATLRDFNFHRDSLVLMRNTAIEKALNRKMRPRYLGPLLVISRNRGGAYILAELDGLVFDRPVAAFRIIPYFAHRSLKLSDLEALLDISQARLRAMEESRSNDDDAEDDDADEEDTDTSSIRSAEDDDVASATSD</sequence>
<keyword evidence="3" id="KW-1185">Reference proteome</keyword>
<accession>W4JWE9</accession>
<protein>
    <submittedName>
        <fullName evidence="2">Uncharacterized protein</fullName>
    </submittedName>
</protein>
<feature type="region of interest" description="Disordered" evidence="1">
    <location>
        <begin position="172"/>
        <end position="211"/>
    </location>
</feature>
<dbReference type="OrthoDB" id="446925at2759"/>
<dbReference type="KEGG" id="hir:HETIRDRAFT_55591"/>
<organism evidence="2 3">
    <name type="scientific">Heterobasidion irregulare (strain TC 32-1)</name>
    <dbReference type="NCBI Taxonomy" id="747525"/>
    <lineage>
        <taxon>Eukaryota</taxon>
        <taxon>Fungi</taxon>
        <taxon>Dikarya</taxon>
        <taxon>Basidiomycota</taxon>
        <taxon>Agaricomycotina</taxon>
        <taxon>Agaricomycetes</taxon>
        <taxon>Russulales</taxon>
        <taxon>Bondarzewiaceae</taxon>
        <taxon>Heterobasidion</taxon>
        <taxon>Heterobasidion annosum species complex</taxon>
    </lineage>
</organism>
<dbReference type="AlphaFoldDB" id="W4JWE9"/>
<evidence type="ECO:0000313" key="2">
    <source>
        <dbReference type="EMBL" id="ETW77872.1"/>
    </source>
</evidence>
<reference evidence="2 3" key="1">
    <citation type="journal article" date="2012" name="New Phytol.">
        <title>Insight into trade-off between wood decay and parasitism from the genome of a fungal forest pathogen.</title>
        <authorList>
            <person name="Olson A."/>
            <person name="Aerts A."/>
            <person name="Asiegbu F."/>
            <person name="Belbahri L."/>
            <person name="Bouzid O."/>
            <person name="Broberg A."/>
            <person name="Canback B."/>
            <person name="Coutinho P.M."/>
            <person name="Cullen D."/>
            <person name="Dalman K."/>
            <person name="Deflorio G."/>
            <person name="van Diepen L.T."/>
            <person name="Dunand C."/>
            <person name="Duplessis S."/>
            <person name="Durling M."/>
            <person name="Gonthier P."/>
            <person name="Grimwood J."/>
            <person name="Fossdal C.G."/>
            <person name="Hansson D."/>
            <person name="Henrissat B."/>
            <person name="Hietala A."/>
            <person name="Himmelstrand K."/>
            <person name="Hoffmeister D."/>
            <person name="Hogberg N."/>
            <person name="James T.Y."/>
            <person name="Karlsson M."/>
            <person name="Kohler A."/>
            <person name="Kues U."/>
            <person name="Lee Y.H."/>
            <person name="Lin Y.C."/>
            <person name="Lind M."/>
            <person name="Lindquist E."/>
            <person name="Lombard V."/>
            <person name="Lucas S."/>
            <person name="Lunden K."/>
            <person name="Morin E."/>
            <person name="Murat C."/>
            <person name="Park J."/>
            <person name="Raffaello T."/>
            <person name="Rouze P."/>
            <person name="Salamov A."/>
            <person name="Schmutz J."/>
            <person name="Solheim H."/>
            <person name="Stahlberg J."/>
            <person name="Velez H."/>
            <person name="de Vries R.P."/>
            <person name="Wiebenga A."/>
            <person name="Woodward S."/>
            <person name="Yakovlev I."/>
            <person name="Garbelotto M."/>
            <person name="Martin F."/>
            <person name="Grigoriev I.V."/>
            <person name="Stenlid J."/>
        </authorList>
    </citation>
    <scope>NUCLEOTIDE SEQUENCE [LARGE SCALE GENOMIC DNA]</scope>
    <source>
        <strain evidence="2 3">TC 32-1</strain>
    </source>
</reference>
<feature type="compositionally biased region" description="Acidic residues" evidence="1">
    <location>
        <begin position="180"/>
        <end position="193"/>
    </location>
</feature>
<dbReference type="InParanoid" id="W4JWE9"/>
<gene>
    <name evidence="2" type="ORF">HETIRDRAFT_55591</name>
</gene>
<dbReference type="RefSeq" id="XP_009549648.1">
    <property type="nucleotide sequence ID" value="XM_009551353.1"/>
</dbReference>
<name>W4JWE9_HETIT</name>
<dbReference type="Proteomes" id="UP000030671">
    <property type="component" value="Unassembled WGS sequence"/>
</dbReference>
<dbReference type="EMBL" id="KI925462">
    <property type="protein sequence ID" value="ETW77872.1"/>
    <property type="molecule type" value="Genomic_DNA"/>
</dbReference>
<dbReference type="GeneID" id="20678337"/>
<dbReference type="eggNOG" id="KOG0017">
    <property type="taxonomic scope" value="Eukaryota"/>
</dbReference>
<evidence type="ECO:0000256" key="1">
    <source>
        <dbReference type="SAM" id="MobiDB-lite"/>
    </source>
</evidence>
<dbReference type="HOGENOM" id="CLU_000384_22_0_1"/>
<evidence type="ECO:0000313" key="3">
    <source>
        <dbReference type="Proteomes" id="UP000030671"/>
    </source>
</evidence>
<proteinExistence type="predicted"/>